<sequence>ILVFNPFEHKRCKDLEHPVHFRVVVQRYVGAGLQQEHLHTAVRPPGHLHVADVYVGDRRALKPRCHGARLAIPGERFSGPPQTPAK</sequence>
<dbReference type="Proteomes" id="UP001153269">
    <property type="component" value="Unassembled WGS sequence"/>
</dbReference>
<feature type="non-terminal residue" evidence="1">
    <location>
        <position position="1"/>
    </location>
</feature>
<evidence type="ECO:0000313" key="1">
    <source>
        <dbReference type="EMBL" id="CAB1447337.1"/>
    </source>
</evidence>
<dbReference type="EMBL" id="CADEAL010003943">
    <property type="protein sequence ID" value="CAB1447337.1"/>
    <property type="molecule type" value="Genomic_DNA"/>
</dbReference>
<evidence type="ECO:0000313" key="2">
    <source>
        <dbReference type="Proteomes" id="UP001153269"/>
    </source>
</evidence>
<comment type="caution">
    <text evidence="1">The sequence shown here is derived from an EMBL/GenBank/DDBJ whole genome shotgun (WGS) entry which is preliminary data.</text>
</comment>
<organism evidence="1 2">
    <name type="scientific">Pleuronectes platessa</name>
    <name type="common">European plaice</name>
    <dbReference type="NCBI Taxonomy" id="8262"/>
    <lineage>
        <taxon>Eukaryota</taxon>
        <taxon>Metazoa</taxon>
        <taxon>Chordata</taxon>
        <taxon>Craniata</taxon>
        <taxon>Vertebrata</taxon>
        <taxon>Euteleostomi</taxon>
        <taxon>Actinopterygii</taxon>
        <taxon>Neopterygii</taxon>
        <taxon>Teleostei</taxon>
        <taxon>Neoteleostei</taxon>
        <taxon>Acanthomorphata</taxon>
        <taxon>Carangaria</taxon>
        <taxon>Pleuronectiformes</taxon>
        <taxon>Pleuronectoidei</taxon>
        <taxon>Pleuronectidae</taxon>
        <taxon>Pleuronectes</taxon>
    </lineage>
</organism>
<reference evidence="1" key="1">
    <citation type="submission" date="2020-03" db="EMBL/GenBank/DDBJ databases">
        <authorList>
            <person name="Weist P."/>
        </authorList>
    </citation>
    <scope>NUCLEOTIDE SEQUENCE</scope>
</reference>
<gene>
    <name evidence="1" type="ORF">PLEPLA_LOCUS35031</name>
</gene>
<protein>
    <submittedName>
        <fullName evidence="1">Uncharacterized protein</fullName>
    </submittedName>
</protein>
<proteinExistence type="predicted"/>
<dbReference type="AlphaFoldDB" id="A0A9N7VDC1"/>
<keyword evidence="2" id="KW-1185">Reference proteome</keyword>
<name>A0A9N7VDC1_PLEPL</name>
<accession>A0A9N7VDC1</accession>